<proteinExistence type="predicted"/>
<dbReference type="InterPro" id="IPR000524">
    <property type="entry name" value="Tscrpt_reg_HTH_GntR"/>
</dbReference>
<evidence type="ECO:0000259" key="4">
    <source>
        <dbReference type="PROSITE" id="PS50949"/>
    </source>
</evidence>
<dbReference type="CDD" id="cd07377">
    <property type="entry name" value="WHTH_GntR"/>
    <property type="match status" value="1"/>
</dbReference>
<keyword evidence="6" id="KW-1185">Reference proteome</keyword>
<dbReference type="SUPFAM" id="SSF46785">
    <property type="entry name" value="Winged helix' DNA-binding domain"/>
    <property type="match status" value="1"/>
</dbReference>
<keyword evidence="1" id="KW-0805">Transcription regulation</keyword>
<keyword evidence="3" id="KW-0804">Transcription</keyword>
<dbReference type="GO" id="GO:0003677">
    <property type="term" value="F:DNA binding"/>
    <property type="evidence" value="ECO:0007669"/>
    <property type="project" value="UniProtKB-KW"/>
</dbReference>
<dbReference type="PROSITE" id="PS50949">
    <property type="entry name" value="HTH_GNTR"/>
    <property type="match status" value="1"/>
</dbReference>
<evidence type="ECO:0000313" key="5">
    <source>
        <dbReference type="EMBL" id="NYJ17474.1"/>
    </source>
</evidence>
<accession>A0A7Z0EAK6</accession>
<dbReference type="EMBL" id="JACCFQ010000001">
    <property type="protein sequence ID" value="NYJ17474.1"/>
    <property type="molecule type" value="Genomic_DNA"/>
</dbReference>
<evidence type="ECO:0000313" key="6">
    <source>
        <dbReference type="Proteomes" id="UP000560069"/>
    </source>
</evidence>
<comment type="caution">
    <text evidence="5">The sequence shown here is derived from an EMBL/GenBank/DDBJ whole genome shotgun (WGS) entry which is preliminary data.</text>
</comment>
<feature type="domain" description="HTH gntR-type" evidence="4">
    <location>
        <begin position="10"/>
        <end position="78"/>
    </location>
</feature>
<dbReference type="SMART" id="SM00345">
    <property type="entry name" value="HTH_GNTR"/>
    <property type="match status" value="1"/>
</dbReference>
<dbReference type="InterPro" id="IPR036390">
    <property type="entry name" value="WH_DNA-bd_sf"/>
</dbReference>
<organism evidence="5 6">
    <name type="scientific">Nesterenkonia sandarakina</name>
    <dbReference type="NCBI Taxonomy" id="272918"/>
    <lineage>
        <taxon>Bacteria</taxon>
        <taxon>Bacillati</taxon>
        <taxon>Actinomycetota</taxon>
        <taxon>Actinomycetes</taxon>
        <taxon>Micrococcales</taxon>
        <taxon>Micrococcaceae</taxon>
        <taxon>Nesterenkonia</taxon>
    </lineage>
</organism>
<gene>
    <name evidence="5" type="ORF">HNR11_002008</name>
</gene>
<dbReference type="Proteomes" id="UP000560069">
    <property type="component" value="Unassembled WGS sequence"/>
</dbReference>
<reference evidence="5 6" key="1">
    <citation type="submission" date="2020-07" db="EMBL/GenBank/DDBJ databases">
        <title>Sequencing the genomes of 1000 actinobacteria strains.</title>
        <authorList>
            <person name="Klenk H.-P."/>
        </authorList>
    </citation>
    <scope>NUCLEOTIDE SEQUENCE [LARGE SCALE GENOMIC DNA]</scope>
    <source>
        <strain evidence="5 6">DSM 15664</strain>
    </source>
</reference>
<evidence type="ECO:0000256" key="3">
    <source>
        <dbReference type="ARBA" id="ARBA00023163"/>
    </source>
</evidence>
<evidence type="ECO:0000256" key="1">
    <source>
        <dbReference type="ARBA" id="ARBA00023015"/>
    </source>
</evidence>
<dbReference type="PANTHER" id="PTHR38445">
    <property type="entry name" value="HTH-TYPE TRANSCRIPTIONAL REPRESSOR YTRA"/>
    <property type="match status" value="1"/>
</dbReference>
<name>A0A7Z0EAK6_9MICC</name>
<dbReference type="PANTHER" id="PTHR38445:SF9">
    <property type="entry name" value="HTH-TYPE TRANSCRIPTIONAL REPRESSOR YTRA"/>
    <property type="match status" value="1"/>
</dbReference>
<keyword evidence="2 5" id="KW-0238">DNA-binding</keyword>
<dbReference type="Pfam" id="PF00392">
    <property type="entry name" value="GntR"/>
    <property type="match status" value="1"/>
</dbReference>
<protein>
    <submittedName>
        <fullName evidence="5">DNA-binding transcriptional regulator YhcF (GntR family)</fullName>
    </submittedName>
</protein>
<evidence type="ECO:0000256" key="2">
    <source>
        <dbReference type="ARBA" id="ARBA00023125"/>
    </source>
</evidence>
<sequence>MISIDSSSAVSPVEQIRSQLAAQIRAGQLAPDVRLPPVRQLAADLRVAQGSVAKAYRELENAGLIRTMRGAGTRVNPGHASTEPLIRAATDFARQAAEEGLSLRETHDLLAHAWVQLHPEPSSPPAGFRDD</sequence>
<dbReference type="RefSeq" id="WP_179442174.1">
    <property type="nucleotide sequence ID" value="NZ_BAAALK010000002.1"/>
</dbReference>
<dbReference type="Gene3D" id="1.10.10.10">
    <property type="entry name" value="Winged helix-like DNA-binding domain superfamily/Winged helix DNA-binding domain"/>
    <property type="match status" value="1"/>
</dbReference>
<dbReference type="InterPro" id="IPR036388">
    <property type="entry name" value="WH-like_DNA-bd_sf"/>
</dbReference>
<dbReference type="AlphaFoldDB" id="A0A7Z0EAK6"/>
<dbReference type="GO" id="GO:0003700">
    <property type="term" value="F:DNA-binding transcription factor activity"/>
    <property type="evidence" value="ECO:0007669"/>
    <property type="project" value="InterPro"/>
</dbReference>